<keyword evidence="1 5" id="KW-0413">Isomerase</keyword>
<dbReference type="Pfam" id="PF13616">
    <property type="entry name" value="Rotamase_3"/>
    <property type="match status" value="1"/>
</dbReference>
<feature type="region of interest" description="Disordered" evidence="2">
    <location>
        <begin position="437"/>
        <end position="459"/>
    </location>
</feature>
<dbReference type="EMBL" id="VFIA01000005">
    <property type="protein sequence ID" value="MBC3790662.1"/>
    <property type="molecule type" value="Genomic_DNA"/>
</dbReference>
<keyword evidence="3" id="KW-0732">Signal</keyword>
<dbReference type="PANTHER" id="PTHR47245:SF2">
    <property type="entry name" value="PEPTIDYL-PROLYL CIS-TRANS ISOMERASE HP_0175-RELATED"/>
    <property type="match status" value="1"/>
</dbReference>
<dbReference type="Proteomes" id="UP000700732">
    <property type="component" value="Unassembled WGS sequence"/>
</dbReference>
<dbReference type="Pfam" id="PF00639">
    <property type="entry name" value="Rotamase"/>
    <property type="match status" value="1"/>
</dbReference>
<gene>
    <name evidence="5" type="ORF">FH603_1152</name>
</gene>
<evidence type="ECO:0000259" key="4">
    <source>
        <dbReference type="PROSITE" id="PS50198"/>
    </source>
</evidence>
<sequence>MRQLTGSLLLAYVLIACKTTAPVVQQTPPPPVILSLGNKAFTTDDFFQSFTKNQLSSDSAQRTDVNQYFDLYTNLKLKVVAAEDEKNDTTEAFREEMNTYRKQLAQSYLVDNVLVESLAAEAYQRMQQEVNASHILVSVTDDAAPADTLKAYLTALSLRRQVQSAEDFARLAREHSQDATTAQTGGNLGYFTAFSVVYPLETAAYTTPIGTVSMPVRTRFGYHLVRVNDRRPSRGTIRVAHILGRISPGADESGQTATRQRIEAAYARLQKGESFETVCRDVSDDATSRSNGGLLPGFETGRQVPAFEEAAFALTKPGDFSTPIQTNYGWHIIKLIDRRPIKPFVDLAPALRQRVTTDTRADVLRQSTVQRLMKEYAVRENKSVVESALQKADSTLLMGRWRFTTPLDPGLDRKSILTIADQSYTINEFFDYVQQRQQPPRNPAMTATANQENTSPANLGSPAVAMRRLLDRFVGDRLIATEEQNLDKKSPEFRALLSEIRDGVLLSQMMERHVWERSMADSTGQQQFFDQHKANYNFPQRALATIITAPTDALLKTTTDMISGKPPYQLKRSGAKLTYTRNQTSLTAPQRDNLFETVAVLIRNPDYLIEVTGSHDPAESDSVSAGRIRSVVNYLRQSGVSLSRISEKDYQGARPGESKLSSKDPATQRTVTFQYFSNAKTDVANVINAQWQQTEGSTTPTNTSAVTITEGLFAKGMNPYLDAITTWQPGTTIQHPDGKAVSVTITRVDSPRPKTFAEARGSVINDYQAFLETQWMAQLRQKYPVKINEEEKRKLVK</sequence>
<feature type="signal peptide" evidence="3">
    <location>
        <begin position="1"/>
        <end position="21"/>
    </location>
</feature>
<keyword evidence="1" id="KW-0697">Rotamase</keyword>
<organism evidence="5 6">
    <name type="scientific">Spirosoma utsteinense</name>
    <dbReference type="NCBI Taxonomy" id="2585773"/>
    <lineage>
        <taxon>Bacteria</taxon>
        <taxon>Pseudomonadati</taxon>
        <taxon>Bacteroidota</taxon>
        <taxon>Cytophagia</taxon>
        <taxon>Cytophagales</taxon>
        <taxon>Cytophagaceae</taxon>
        <taxon>Spirosoma</taxon>
    </lineage>
</organism>
<accession>A0ABR6W450</accession>
<dbReference type="Gene3D" id="3.10.50.40">
    <property type="match status" value="2"/>
</dbReference>
<evidence type="ECO:0000256" key="3">
    <source>
        <dbReference type="SAM" id="SignalP"/>
    </source>
</evidence>
<keyword evidence="6" id="KW-1185">Reference proteome</keyword>
<protein>
    <submittedName>
        <fullName evidence="5">Peptidyl-prolyl cis-trans isomerase SurA</fullName>
    </submittedName>
</protein>
<reference evidence="5 6" key="1">
    <citation type="submission" date="2019-06" db="EMBL/GenBank/DDBJ databases">
        <title>Spirosoma utsteinense sp. nov. isolated from Antarctic ice-free soils.</title>
        <authorList>
            <person name="Tahon G."/>
        </authorList>
    </citation>
    <scope>NUCLEOTIDE SEQUENCE [LARGE SCALE GENOMIC DNA]</scope>
    <source>
        <strain evidence="5 6">LMG 31447</strain>
    </source>
</reference>
<dbReference type="InterPro" id="IPR036737">
    <property type="entry name" value="OmpA-like_sf"/>
</dbReference>
<feature type="chain" id="PRO_5045361223" evidence="3">
    <location>
        <begin position="22"/>
        <end position="797"/>
    </location>
</feature>
<evidence type="ECO:0000256" key="1">
    <source>
        <dbReference type="PROSITE-ProRule" id="PRU00278"/>
    </source>
</evidence>
<feature type="compositionally biased region" description="Polar residues" evidence="2">
    <location>
        <begin position="437"/>
        <end position="458"/>
    </location>
</feature>
<dbReference type="InterPro" id="IPR000297">
    <property type="entry name" value="PPIase_PpiC"/>
</dbReference>
<dbReference type="InterPro" id="IPR023058">
    <property type="entry name" value="PPIase_PpiC_CS"/>
</dbReference>
<dbReference type="Gene3D" id="3.30.1330.60">
    <property type="entry name" value="OmpA-like domain"/>
    <property type="match status" value="1"/>
</dbReference>
<comment type="caution">
    <text evidence="5">The sequence shown here is derived from an EMBL/GenBank/DDBJ whole genome shotgun (WGS) entry which is preliminary data.</text>
</comment>
<feature type="domain" description="PpiC" evidence="4">
    <location>
        <begin position="234"/>
        <end position="337"/>
    </location>
</feature>
<evidence type="ECO:0000256" key="2">
    <source>
        <dbReference type="SAM" id="MobiDB-lite"/>
    </source>
</evidence>
<dbReference type="SUPFAM" id="SSF54534">
    <property type="entry name" value="FKBP-like"/>
    <property type="match status" value="2"/>
</dbReference>
<evidence type="ECO:0000313" key="5">
    <source>
        <dbReference type="EMBL" id="MBC3790662.1"/>
    </source>
</evidence>
<feature type="region of interest" description="Disordered" evidence="2">
    <location>
        <begin position="646"/>
        <end position="665"/>
    </location>
</feature>
<dbReference type="RefSeq" id="WP_186736486.1">
    <property type="nucleotide sequence ID" value="NZ_VFIA01000005.1"/>
</dbReference>
<feature type="domain" description="PpiC" evidence="4">
    <location>
        <begin position="127"/>
        <end position="229"/>
    </location>
</feature>
<proteinExistence type="predicted"/>
<dbReference type="PROSITE" id="PS01096">
    <property type="entry name" value="PPIC_PPIASE_1"/>
    <property type="match status" value="1"/>
</dbReference>
<evidence type="ECO:0000313" key="6">
    <source>
        <dbReference type="Proteomes" id="UP000700732"/>
    </source>
</evidence>
<dbReference type="GO" id="GO:0016853">
    <property type="term" value="F:isomerase activity"/>
    <property type="evidence" value="ECO:0007669"/>
    <property type="project" value="UniProtKB-KW"/>
</dbReference>
<name>A0ABR6W450_9BACT</name>
<feature type="compositionally biased region" description="Basic and acidic residues" evidence="2">
    <location>
        <begin position="646"/>
        <end position="662"/>
    </location>
</feature>
<dbReference type="PROSITE" id="PS50198">
    <property type="entry name" value="PPIC_PPIASE_2"/>
    <property type="match status" value="2"/>
</dbReference>
<dbReference type="SUPFAM" id="SSF103088">
    <property type="entry name" value="OmpA-like"/>
    <property type="match status" value="1"/>
</dbReference>
<dbReference type="InterPro" id="IPR046357">
    <property type="entry name" value="PPIase_dom_sf"/>
</dbReference>
<dbReference type="PROSITE" id="PS51257">
    <property type="entry name" value="PROKAR_LIPOPROTEIN"/>
    <property type="match status" value="1"/>
</dbReference>
<dbReference type="PANTHER" id="PTHR47245">
    <property type="entry name" value="PEPTIDYLPROLYL ISOMERASE"/>
    <property type="match status" value="1"/>
</dbReference>
<dbReference type="InterPro" id="IPR050245">
    <property type="entry name" value="PrsA_foldase"/>
</dbReference>